<feature type="compositionally biased region" description="Basic and acidic residues" evidence="1">
    <location>
        <begin position="278"/>
        <end position="288"/>
    </location>
</feature>
<sequence>MNNYTLFVALWLAAVSLSSKSSIVQAVTFKKCVESDTPVTAPSSVVSTRTIYENLCGAGAPISTFTAFCGIIDDDDAGFGPIKALLKASTGSRITVFAPIDGAFTLPLPTTDDEKQQLIELHIVADPLTLDDLICDGVVSTINFFDNGVQSQKTKCITGGQPFQIGGGNKGKENWPQIGTSIAQVFEKLFFSDFTNPIAIDPITPFNFDANSVELSTGSNVVSCNGIIQVVDKLLRPAEDSGSKSGSKSGKSDKGGKGSKSSFDDFHRELETDNDNDSDNKRSSDSLQRRKRRLEALIEPNGNIERLN</sequence>
<organism evidence="4 5">
    <name type="scientific">Fragilariopsis cylindrus CCMP1102</name>
    <dbReference type="NCBI Taxonomy" id="635003"/>
    <lineage>
        <taxon>Eukaryota</taxon>
        <taxon>Sar</taxon>
        <taxon>Stramenopiles</taxon>
        <taxon>Ochrophyta</taxon>
        <taxon>Bacillariophyta</taxon>
        <taxon>Bacillariophyceae</taxon>
        <taxon>Bacillariophycidae</taxon>
        <taxon>Bacillariales</taxon>
        <taxon>Bacillariaceae</taxon>
        <taxon>Fragilariopsis</taxon>
    </lineage>
</organism>
<keyword evidence="2" id="KW-0732">Signal</keyword>
<feature type="chain" id="PRO_5009192336" description="FAS1 domain-containing protein" evidence="2">
    <location>
        <begin position="27"/>
        <end position="308"/>
    </location>
</feature>
<evidence type="ECO:0000256" key="1">
    <source>
        <dbReference type="SAM" id="MobiDB-lite"/>
    </source>
</evidence>
<evidence type="ECO:0000259" key="3">
    <source>
        <dbReference type="PROSITE" id="PS50213"/>
    </source>
</evidence>
<name>A0A1E7EWF0_9STRA</name>
<feature type="domain" description="FAS1" evidence="3">
    <location>
        <begin position="52"/>
        <end position="235"/>
    </location>
</feature>
<dbReference type="Proteomes" id="UP000095751">
    <property type="component" value="Unassembled WGS sequence"/>
</dbReference>
<feature type="region of interest" description="Disordered" evidence="1">
    <location>
        <begin position="238"/>
        <end position="308"/>
    </location>
</feature>
<proteinExistence type="predicted"/>
<evidence type="ECO:0000313" key="4">
    <source>
        <dbReference type="EMBL" id="OEU09863.1"/>
    </source>
</evidence>
<dbReference type="AlphaFoldDB" id="A0A1E7EWF0"/>
<protein>
    <recommendedName>
        <fullName evidence="3">FAS1 domain-containing protein</fullName>
    </recommendedName>
</protein>
<evidence type="ECO:0000313" key="5">
    <source>
        <dbReference type="Proteomes" id="UP000095751"/>
    </source>
</evidence>
<dbReference type="OrthoDB" id="56687at2759"/>
<dbReference type="Gene3D" id="2.30.180.10">
    <property type="entry name" value="FAS1 domain"/>
    <property type="match status" value="1"/>
</dbReference>
<reference evidence="4 5" key="1">
    <citation type="submission" date="2016-09" db="EMBL/GenBank/DDBJ databases">
        <title>Extensive genetic diversity and differential bi-allelic expression allows diatom success in the polar Southern Ocean.</title>
        <authorList>
            <consortium name="DOE Joint Genome Institute"/>
            <person name="Mock T."/>
            <person name="Otillar R.P."/>
            <person name="Strauss J."/>
            <person name="Dupont C."/>
            <person name="Frickenhaus S."/>
            <person name="Maumus F."/>
            <person name="Mcmullan M."/>
            <person name="Sanges R."/>
            <person name="Schmutz J."/>
            <person name="Toseland A."/>
            <person name="Valas R."/>
            <person name="Veluchamy A."/>
            <person name="Ward B.J."/>
            <person name="Allen A."/>
            <person name="Barry K."/>
            <person name="Falciatore A."/>
            <person name="Ferrante M."/>
            <person name="Fortunato A.E."/>
            <person name="Gloeckner G."/>
            <person name="Gruber A."/>
            <person name="Hipkin R."/>
            <person name="Janech M."/>
            <person name="Kroth P."/>
            <person name="Leese F."/>
            <person name="Lindquist E."/>
            <person name="Lyon B.R."/>
            <person name="Martin J."/>
            <person name="Mayer C."/>
            <person name="Parker M."/>
            <person name="Quesneville H."/>
            <person name="Raymond J."/>
            <person name="Uhlig C."/>
            <person name="Valentin K.U."/>
            <person name="Worden A.Z."/>
            <person name="Armbrust E.V."/>
            <person name="Bowler C."/>
            <person name="Green B."/>
            <person name="Moulton V."/>
            <person name="Van Oosterhout C."/>
            <person name="Grigoriev I."/>
        </authorList>
    </citation>
    <scope>NUCLEOTIDE SEQUENCE [LARGE SCALE GENOMIC DNA]</scope>
    <source>
        <strain evidence="4 5">CCMP1102</strain>
    </source>
</reference>
<dbReference type="SUPFAM" id="SSF82153">
    <property type="entry name" value="FAS1 domain"/>
    <property type="match status" value="1"/>
</dbReference>
<dbReference type="PROSITE" id="PS50213">
    <property type="entry name" value="FAS1"/>
    <property type="match status" value="1"/>
</dbReference>
<dbReference type="InParanoid" id="A0A1E7EWF0"/>
<gene>
    <name evidence="4" type="ORF">FRACYDRAFT_248112</name>
</gene>
<keyword evidence="5" id="KW-1185">Reference proteome</keyword>
<dbReference type="InterPro" id="IPR036378">
    <property type="entry name" value="FAS1_dom_sf"/>
</dbReference>
<feature type="compositionally biased region" description="Basic and acidic residues" evidence="1">
    <location>
        <begin position="250"/>
        <end position="271"/>
    </location>
</feature>
<dbReference type="EMBL" id="KV784374">
    <property type="protein sequence ID" value="OEU09863.1"/>
    <property type="molecule type" value="Genomic_DNA"/>
</dbReference>
<dbReference type="KEGG" id="fcy:FRACYDRAFT_248112"/>
<dbReference type="InterPro" id="IPR000782">
    <property type="entry name" value="FAS1_domain"/>
</dbReference>
<accession>A0A1E7EWF0</accession>
<evidence type="ECO:0000256" key="2">
    <source>
        <dbReference type="SAM" id="SignalP"/>
    </source>
</evidence>
<feature type="signal peptide" evidence="2">
    <location>
        <begin position="1"/>
        <end position="26"/>
    </location>
</feature>